<comment type="caution">
    <text evidence="3">The sequence shown here is derived from an EMBL/GenBank/DDBJ whole genome shotgun (WGS) entry which is preliminary data.</text>
</comment>
<feature type="chain" id="PRO_5013148503" description="Lipoprotein" evidence="2">
    <location>
        <begin position="20"/>
        <end position="285"/>
    </location>
</feature>
<evidence type="ECO:0008006" key="5">
    <source>
        <dbReference type="Google" id="ProtNLM"/>
    </source>
</evidence>
<reference evidence="3 4" key="1">
    <citation type="submission" date="2016-11" db="EMBL/GenBank/DDBJ databases">
        <title>Study of marine rhodopsin-containing bacteria.</title>
        <authorList>
            <person name="Yoshizawa S."/>
            <person name="Kumagai Y."/>
            <person name="Kogure K."/>
        </authorList>
    </citation>
    <scope>NUCLEOTIDE SEQUENCE [LARGE SCALE GENOMIC DNA]</scope>
    <source>
        <strain evidence="3 4">SAORIC-28</strain>
    </source>
</reference>
<evidence type="ECO:0000313" key="4">
    <source>
        <dbReference type="Proteomes" id="UP000216339"/>
    </source>
</evidence>
<dbReference type="RefSeq" id="WP_095509229.1">
    <property type="nucleotide sequence ID" value="NZ_MQWD01000001.1"/>
</dbReference>
<accession>A0A271IXB9</accession>
<dbReference type="EMBL" id="MQWD01000001">
    <property type="protein sequence ID" value="PAP75588.1"/>
    <property type="molecule type" value="Genomic_DNA"/>
</dbReference>
<keyword evidence="2" id="KW-0732">Signal</keyword>
<evidence type="ECO:0000256" key="1">
    <source>
        <dbReference type="SAM" id="MobiDB-lite"/>
    </source>
</evidence>
<feature type="signal peptide" evidence="2">
    <location>
        <begin position="1"/>
        <end position="19"/>
    </location>
</feature>
<evidence type="ECO:0000313" key="3">
    <source>
        <dbReference type="EMBL" id="PAP75588.1"/>
    </source>
</evidence>
<keyword evidence="4" id="KW-1185">Reference proteome</keyword>
<gene>
    <name evidence="3" type="ORF">BSZ37_03625</name>
</gene>
<dbReference type="AlphaFoldDB" id="A0A271IXB9"/>
<organism evidence="3 4">
    <name type="scientific">Rubrivirga marina</name>
    <dbReference type="NCBI Taxonomy" id="1196024"/>
    <lineage>
        <taxon>Bacteria</taxon>
        <taxon>Pseudomonadati</taxon>
        <taxon>Rhodothermota</taxon>
        <taxon>Rhodothermia</taxon>
        <taxon>Rhodothermales</taxon>
        <taxon>Rubricoccaceae</taxon>
        <taxon>Rubrivirga</taxon>
    </lineage>
</organism>
<dbReference type="OrthoDB" id="9830313at2"/>
<proteinExistence type="predicted"/>
<evidence type="ECO:0000256" key="2">
    <source>
        <dbReference type="SAM" id="SignalP"/>
    </source>
</evidence>
<dbReference type="PROSITE" id="PS51257">
    <property type="entry name" value="PROKAR_LIPOPROTEIN"/>
    <property type="match status" value="1"/>
</dbReference>
<sequence>MTRLLPLAALALLLAACDATDTSSPALSDADLDDAATVLASAIALDAGGLLEDVAASASLAAPASGDARHPGPDRPGCRADRTYDEADGLWTAVFDCERGDPQGRFYASFERTATYRFLDAAGQPQPERAGAASAEYAVLSAENLFRSPRGVHALQSLTSDFTVTDLDTELVTVNGTVQRAATDTLRGRRGERTLAYELDATLDDVRGPRVAPRRWRQAVEGTISGTLRATLTRTPTGGPSSSVEIDEAFTISFPVRAGGDRVAQIVLGGRPYRADVETGEVEGL</sequence>
<feature type="region of interest" description="Disordered" evidence="1">
    <location>
        <begin position="62"/>
        <end position="81"/>
    </location>
</feature>
<dbReference type="Proteomes" id="UP000216339">
    <property type="component" value="Unassembled WGS sequence"/>
</dbReference>
<feature type="compositionally biased region" description="Basic and acidic residues" evidence="1">
    <location>
        <begin position="67"/>
        <end position="81"/>
    </location>
</feature>
<name>A0A271IXB9_9BACT</name>
<protein>
    <recommendedName>
        <fullName evidence="5">Lipoprotein</fullName>
    </recommendedName>
</protein>